<dbReference type="NCBIfam" id="TIGR03804">
    <property type="entry name" value="para_beta_helix"/>
    <property type="match status" value="1"/>
</dbReference>
<evidence type="ECO:0000313" key="5">
    <source>
        <dbReference type="Proteomes" id="UP000294887"/>
    </source>
</evidence>
<dbReference type="InterPro" id="IPR022441">
    <property type="entry name" value="Para_beta_helix_rpt-2"/>
</dbReference>
<keyword evidence="5" id="KW-1185">Reference proteome</keyword>
<dbReference type="InterPro" id="IPR011050">
    <property type="entry name" value="Pectin_lyase_fold/virulence"/>
</dbReference>
<dbReference type="RefSeq" id="WP_131907195.1">
    <property type="nucleotide sequence ID" value="NZ_BAAAFU010000007.1"/>
</dbReference>
<protein>
    <submittedName>
        <fullName evidence="4">Parallel beta-helix repeat protein</fullName>
    </submittedName>
</protein>
<dbReference type="InterPro" id="IPR012334">
    <property type="entry name" value="Pectin_lyas_fold"/>
</dbReference>
<dbReference type="Proteomes" id="UP000294887">
    <property type="component" value="Unassembled WGS sequence"/>
</dbReference>
<dbReference type="OrthoDB" id="6713538at2"/>
<name>A0A4V6NCA9_9GAMM</name>
<sequence length="489" mass="53640">MKSAPYFLLVFMSVFLVACGGGSGSSDTLDENPSESVESVDIDSGEDGDEAEDDVENSSYGADPEDLDANGLPKMLFKAQLPVLTNNLEYVIDVSTWDIPNNGTAAAKTTANLQAAIDWAHDEGYGRVILPAGEYLVGDFGNTIYQKGIDIFADTEFVFSEGAVLSIDTNDKWNYCVLRLNGDNINVRDGVIKGDRDTHVFTPRSSDGKTAHDEGHGICVWSNNNVLIQNMQISDVTGDGSLVLDSSNVTFIDNNIYNNRRQGISIVGGTNIEIKDNEIHHINGTSPQFGIDIEGPGRVDEDILIQNNYFHHNTGGDIVNASGENVYILDNVMEQGAGSKYIDGPIVSWHKTHNIIARNTITMVDGSVNGRLGYIQYSSGGDKGHNRATYVHDNVCNSCGMYMYKSSDADVRRNQFLGYFMAFSDFENVILVDNLVTYSEAHPNLRYCWSYRFKNATGFASGNYLGDTLQDIPLSETNPHTLQCVLDGW</sequence>
<evidence type="ECO:0000256" key="2">
    <source>
        <dbReference type="SAM" id="SignalP"/>
    </source>
</evidence>
<proteinExistence type="predicted"/>
<evidence type="ECO:0000313" key="4">
    <source>
        <dbReference type="EMBL" id="TCJ82685.1"/>
    </source>
</evidence>
<comment type="caution">
    <text evidence="4">The sequence shown here is derived from an EMBL/GenBank/DDBJ whole genome shotgun (WGS) entry which is preliminary data.</text>
</comment>
<reference evidence="4 5" key="1">
    <citation type="submission" date="2019-03" db="EMBL/GenBank/DDBJ databases">
        <title>Genomic Encyclopedia of Type Strains, Phase IV (KMG-IV): sequencing the most valuable type-strain genomes for metagenomic binning, comparative biology and taxonomic classification.</title>
        <authorList>
            <person name="Goeker M."/>
        </authorList>
    </citation>
    <scope>NUCLEOTIDE SEQUENCE [LARGE SCALE GENOMIC DNA]</scope>
    <source>
        <strain evidence="4 5">DSM 24830</strain>
    </source>
</reference>
<dbReference type="Pfam" id="PF13229">
    <property type="entry name" value="Beta_helix"/>
    <property type="match status" value="1"/>
</dbReference>
<dbReference type="SMART" id="SM00710">
    <property type="entry name" value="PbH1"/>
    <property type="match status" value="6"/>
</dbReference>
<feature type="signal peptide" evidence="2">
    <location>
        <begin position="1"/>
        <end position="18"/>
    </location>
</feature>
<dbReference type="InterPro" id="IPR039448">
    <property type="entry name" value="Beta_helix"/>
</dbReference>
<accession>A0A4V6NCA9</accession>
<dbReference type="EMBL" id="SMFQ01000005">
    <property type="protein sequence ID" value="TCJ82685.1"/>
    <property type="molecule type" value="Genomic_DNA"/>
</dbReference>
<feature type="compositionally biased region" description="Acidic residues" evidence="1">
    <location>
        <begin position="28"/>
        <end position="56"/>
    </location>
</feature>
<dbReference type="SUPFAM" id="SSF51126">
    <property type="entry name" value="Pectin lyase-like"/>
    <property type="match status" value="1"/>
</dbReference>
<feature type="region of interest" description="Disordered" evidence="1">
    <location>
        <begin position="24"/>
        <end position="64"/>
    </location>
</feature>
<evidence type="ECO:0000259" key="3">
    <source>
        <dbReference type="Pfam" id="PF13229"/>
    </source>
</evidence>
<gene>
    <name evidence="4" type="ORF">EV695_3417</name>
</gene>
<feature type="domain" description="Right handed beta helix" evidence="3">
    <location>
        <begin position="209"/>
        <end position="331"/>
    </location>
</feature>
<dbReference type="Gene3D" id="2.160.20.10">
    <property type="entry name" value="Single-stranded right-handed beta-helix, Pectin lyase-like"/>
    <property type="match status" value="1"/>
</dbReference>
<feature type="chain" id="PRO_5020517433" evidence="2">
    <location>
        <begin position="19"/>
        <end position="489"/>
    </location>
</feature>
<keyword evidence="2" id="KW-0732">Signal</keyword>
<evidence type="ECO:0000256" key="1">
    <source>
        <dbReference type="SAM" id="MobiDB-lite"/>
    </source>
</evidence>
<dbReference type="PROSITE" id="PS51257">
    <property type="entry name" value="PROKAR_LIPOPROTEIN"/>
    <property type="match status" value="1"/>
</dbReference>
<organism evidence="4 5">
    <name type="scientific">Cocleimonas flava</name>
    <dbReference type="NCBI Taxonomy" id="634765"/>
    <lineage>
        <taxon>Bacteria</taxon>
        <taxon>Pseudomonadati</taxon>
        <taxon>Pseudomonadota</taxon>
        <taxon>Gammaproteobacteria</taxon>
        <taxon>Thiotrichales</taxon>
        <taxon>Thiotrichaceae</taxon>
        <taxon>Cocleimonas</taxon>
    </lineage>
</organism>
<dbReference type="InterPro" id="IPR006626">
    <property type="entry name" value="PbH1"/>
</dbReference>
<dbReference type="AlphaFoldDB" id="A0A4V6NCA9"/>